<sequence length="343" mass="38431">MIPRVFGLVLKLAQEPDIDASNYENRLGDPGSRTEALLHSQPTTPGKDALMSRFSKISFAIIIFASSVAQAEDSKEYLLRYKFVEGQVIRYEVSSRDDYVIKIGMDEDTPFSYQDSVKNYTVISVDKDGMATLELMNMEWVKTHVNQNGQQAEYDSRKNEEPEALFAPLASMVGKKHLRVDLSATGDIEKIETLLNKDKEVKELAQDVLVKLPEEPVKVGGLWKEEVTVPLNLPGGSLKQNIKLQRRYFIQSVKDGIAKISMKTKVLTPLNNADLEIQLIRRQPEGTILFDLEKGLVISREVSQNNQVVNFGQGASQMTFTQKHTEKLLPGDIASGESEAIQK</sequence>
<gene>
    <name evidence="1" type="ORF">Mal48_39520</name>
</gene>
<dbReference type="Proteomes" id="UP000315724">
    <property type="component" value="Chromosome"/>
</dbReference>
<name>A0A517QST0_9PLAN</name>
<accession>A0A517QST0</accession>
<organism evidence="1 2">
    <name type="scientific">Thalassoglobus polymorphus</name>
    <dbReference type="NCBI Taxonomy" id="2527994"/>
    <lineage>
        <taxon>Bacteria</taxon>
        <taxon>Pseudomonadati</taxon>
        <taxon>Planctomycetota</taxon>
        <taxon>Planctomycetia</taxon>
        <taxon>Planctomycetales</taxon>
        <taxon>Planctomycetaceae</taxon>
        <taxon>Thalassoglobus</taxon>
    </lineage>
</organism>
<reference evidence="1 2" key="1">
    <citation type="submission" date="2019-02" db="EMBL/GenBank/DDBJ databases">
        <title>Deep-cultivation of Planctomycetes and their phenomic and genomic characterization uncovers novel biology.</title>
        <authorList>
            <person name="Wiegand S."/>
            <person name="Jogler M."/>
            <person name="Boedeker C."/>
            <person name="Pinto D."/>
            <person name="Vollmers J."/>
            <person name="Rivas-Marin E."/>
            <person name="Kohn T."/>
            <person name="Peeters S.H."/>
            <person name="Heuer A."/>
            <person name="Rast P."/>
            <person name="Oberbeckmann S."/>
            <person name="Bunk B."/>
            <person name="Jeske O."/>
            <person name="Meyerdierks A."/>
            <person name="Storesund J.E."/>
            <person name="Kallscheuer N."/>
            <person name="Luecker S."/>
            <person name="Lage O.M."/>
            <person name="Pohl T."/>
            <person name="Merkel B.J."/>
            <person name="Hornburger P."/>
            <person name="Mueller R.-W."/>
            <person name="Bruemmer F."/>
            <person name="Labrenz M."/>
            <person name="Spormann A.M."/>
            <person name="Op den Camp H."/>
            <person name="Overmann J."/>
            <person name="Amann R."/>
            <person name="Jetten M.S.M."/>
            <person name="Mascher T."/>
            <person name="Medema M.H."/>
            <person name="Devos D.P."/>
            <person name="Kaster A.-K."/>
            <person name="Ovreas L."/>
            <person name="Rohde M."/>
            <person name="Galperin M.Y."/>
            <person name="Jogler C."/>
        </authorList>
    </citation>
    <scope>NUCLEOTIDE SEQUENCE [LARGE SCALE GENOMIC DNA]</scope>
    <source>
        <strain evidence="1 2">Mal48</strain>
    </source>
</reference>
<dbReference type="EMBL" id="CP036267">
    <property type="protein sequence ID" value="QDT34680.1"/>
    <property type="molecule type" value="Genomic_DNA"/>
</dbReference>
<evidence type="ECO:0000313" key="2">
    <source>
        <dbReference type="Proteomes" id="UP000315724"/>
    </source>
</evidence>
<keyword evidence="2" id="KW-1185">Reference proteome</keyword>
<protein>
    <submittedName>
        <fullName evidence="1">Uncharacterized protein</fullName>
    </submittedName>
</protein>
<dbReference type="Pfam" id="PF19777">
    <property type="entry name" value="DUF6263"/>
    <property type="match status" value="1"/>
</dbReference>
<proteinExistence type="predicted"/>
<evidence type="ECO:0000313" key="1">
    <source>
        <dbReference type="EMBL" id="QDT34680.1"/>
    </source>
</evidence>
<dbReference type="KEGG" id="tpol:Mal48_39520"/>
<dbReference type="AlphaFoldDB" id="A0A517QST0"/>
<dbReference type="InterPro" id="IPR046230">
    <property type="entry name" value="DUF6263"/>
</dbReference>